<comment type="caution">
    <text evidence="3">The sequence shown here is derived from an EMBL/GenBank/DDBJ whole genome shotgun (WGS) entry which is preliminary data.</text>
</comment>
<keyword evidence="1" id="KW-0812">Transmembrane</keyword>
<evidence type="ECO:0000256" key="1">
    <source>
        <dbReference type="SAM" id="Phobius"/>
    </source>
</evidence>
<keyword evidence="1" id="KW-0472">Membrane</keyword>
<feature type="transmembrane region" description="Helical" evidence="1">
    <location>
        <begin position="36"/>
        <end position="54"/>
    </location>
</feature>
<name>A0ABT1FHL7_9BACT</name>
<sequence>MKSALAFTLLLLFVGVFAMAQVPIDTAPKTSSGIDFLSVGIGLVIGVIIGYLLGSRMKK</sequence>
<evidence type="ECO:0000313" key="3">
    <source>
        <dbReference type="EMBL" id="MCP1381229.1"/>
    </source>
</evidence>
<gene>
    <name evidence="3" type="ORF">NCI00_02285</name>
</gene>
<keyword evidence="4" id="KW-1185">Reference proteome</keyword>
<evidence type="ECO:0000256" key="2">
    <source>
        <dbReference type="SAM" id="SignalP"/>
    </source>
</evidence>
<dbReference type="EMBL" id="JAMZEL010000001">
    <property type="protein sequence ID" value="MCP1381229.1"/>
    <property type="molecule type" value="Genomic_DNA"/>
</dbReference>
<dbReference type="Proteomes" id="UP001204772">
    <property type="component" value="Unassembled WGS sequence"/>
</dbReference>
<proteinExistence type="predicted"/>
<evidence type="ECO:0000313" key="4">
    <source>
        <dbReference type="Proteomes" id="UP001204772"/>
    </source>
</evidence>
<reference evidence="3 4" key="1">
    <citation type="submission" date="2022-06" db="EMBL/GenBank/DDBJ databases">
        <title>Runella sp. S5 genome sequencing.</title>
        <authorList>
            <person name="Park S."/>
        </authorList>
    </citation>
    <scope>NUCLEOTIDE SEQUENCE [LARGE SCALE GENOMIC DNA]</scope>
    <source>
        <strain evidence="3 4">S5</strain>
    </source>
</reference>
<feature type="signal peptide" evidence="2">
    <location>
        <begin position="1"/>
        <end position="20"/>
    </location>
</feature>
<accession>A0ABT1FHL7</accession>
<feature type="chain" id="PRO_5045169933" evidence="2">
    <location>
        <begin position="21"/>
        <end position="59"/>
    </location>
</feature>
<protein>
    <submittedName>
        <fullName evidence="3">Uncharacterized protein</fullName>
    </submittedName>
</protein>
<keyword evidence="2" id="KW-0732">Signal</keyword>
<organism evidence="3 4">
    <name type="scientific">Runella salmonicolor</name>
    <dbReference type="NCBI Taxonomy" id="2950278"/>
    <lineage>
        <taxon>Bacteria</taxon>
        <taxon>Pseudomonadati</taxon>
        <taxon>Bacteroidota</taxon>
        <taxon>Cytophagia</taxon>
        <taxon>Cytophagales</taxon>
        <taxon>Spirosomataceae</taxon>
        <taxon>Runella</taxon>
    </lineage>
</organism>
<dbReference type="RefSeq" id="WP_253524591.1">
    <property type="nucleotide sequence ID" value="NZ_JAMZEL010000001.1"/>
</dbReference>
<keyword evidence="1" id="KW-1133">Transmembrane helix</keyword>